<proteinExistence type="predicted"/>
<sequence>MEENSIERCKYMAEAYLNKLGKALDRMAVHTTLITDLMDPSHKIGKALRYIGWLDESALSNYELNAYSTGPGPWATVKKALEKAHIDDRALSYVTLIPGKLELHNAMDELILEFASEEDYYRLITQLKLIICGD</sequence>
<gene>
    <name evidence="1" type="ORF">LCGC14_1305160</name>
</gene>
<evidence type="ECO:0000313" key="1">
    <source>
        <dbReference type="EMBL" id="KKM83863.1"/>
    </source>
</evidence>
<name>A0A0F9KPM1_9ZZZZ</name>
<protein>
    <submittedName>
        <fullName evidence="1">Uncharacterized protein</fullName>
    </submittedName>
</protein>
<dbReference type="AlphaFoldDB" id="A0A0F9KPM1"/>
<reference evidence="1" key="1">
    <citation type="journal article" date="2015" name="Nature">
        <title>Complex archaea that bridge the gap between prokaryotes and eukaryotes.</title>
        <authorList>
            <person name="Spang A."/>
            <person name="Saw J.H."/>
            <person name="Jorgensen S.L."/>
            <person name="Zaremba-Niedzwiedzka K."/>
            <person name="Martijn J."/>
            <person name="Lind A.E."/>
            <person name="van Eijk R."/>
            <person name="Schleper C."/>
            <person name="Guy L."/>
            <person name="Ettema T.J."/>
        </authorList>
    </citation>
    <scope>NUCLEOTIDE SEQUENCE</scope>
</reference>
<dbReference type="EMBL" id="LAZR01007654">
    <property type="protein sequence ID" value="KKM83863.1"/>
    <property type="molecule type" value="Genomic_DNA"/>
</dbReference>
<organism evidence="1">
    <name type="scientific">marine sediment metagenome</name>
    <dbReference type="NCBI Taxonomy" id="412755"/>
    <lineage>
        <taxon>unclassified sequences</taxon>
        <taxon>metagenomes</taxon>
        <taxon>ecological metagenomes</taxon>
    </lineage>
</organism>
<comment type="caution">
    <text evidence="1">The sequence shown here is derived from an EMBL/GenBank/DDBJ whole genome shotgun (WGS) entry which is preliminary data.</text>
</comment>
<accession>A0A0F9KPM1</accession>